<reference evidence="1" key="1">
    <citation type="submission" date="2021-03" db="EMBL/GenBank/DDBJ databases">
        <title>Complete genome of Burkholderia pseudomallei_VBP364.</title>
        <authorList>
            <person name="Balaji V."/>
            <person name="Yamuna B."/>
            <person name="Monisha P."/>
        </authorList>
    </citation>
    <scope>NUCLEOTIDE SEQUENCE</scope>
    <source>
        <strain evidence="1">VBP364</strain>
    </source>
</reference>
<organism evidence="1">
    <name type="scientific">Burkholderia pseudomallei</name>
    <name type="common">Pseudomonas pseudomallei</name>
    <dbReference type="NCBI Taxonomy" id="28450"/>
    <lineage>
        <taxon>Bacteria</taxon>
        <taxon>Pseudomonadati</taxon>
        <taxon>Pseudomonadota</taxon>
        <taxon>Betaproteobacteria</taxon>
        <taxon>Burkholderiales</taxon>
        <taxon>Burkholderiaceae</taxon>
        <taxon>Burkholderia</taxon>
        <taxon>pseudomallei group</taxon>
    </lineage>
</organism>
<accession>A0A8A4FMN3</accession>
<sequence>MMWNIEQFDVVGDGVCDSGPCHAAIATRGATPSIPPREGTAHRPANTLGLRVTQ</sequence>
<gene>
    <name evidence="1" type="ORF">J3D99_27155</name>
</gene>
<dbReference type="EMBL" id="CP071754">
    <property type="protein sequence ID" value="QTB61503.1"/>
    <property type="molecule type" value="Genomic_DNA"/>
</dbReference>
<evidence type="ECO:0000313" key="1">
    <source>
        <dbReference type="EMBL" id="QTB61503.1"/>
    </source>
</evidence>
<protein>
    <submittedName>
        <fullName evidence="1">Uncharacterized protein</fullName>
    </submittedName>
</protein>
<proteinExistence type="predicted"/>
<dbReference type="AlphaFoldDB" id="A0A8A4FMN3"/>
<name>A0A8A4FMN3_BURPE</name>